<evidence type="ECO:0008006" key="3">
    <source>
        <dbReference type="Google" id="ProtNLM"/>
    </source>
</evidence>
<sequence>MIHTAVRQLPVRKGRLILGYVRAEPGHDALVAEGEAQLSQWASSSGLLLGAVFSDNTVLPPLERRGFRRLQNLVHRLRPIGLATPSTWHISDDRDELARVLCHLRSQRCLLLVIDTQVVPGTALDGFSAKGS</sequence>
<evidence type="ECO:0000313" key="1">
    <source>
        <dbReference type="EMBL" id="ROP38996.1"/>
    </source>
</evidence>
<protein>
    <recommendedName>
        <fullName evidence="3">Resolvase-like protein</fullName>
    </recommendedName>
</protein>
<accession>A0A3N1H979</accession>
<gene>
    <name evidence="1" type="ORF">EDD40_4364</name>
</gene>
<comment type="caution">
    <text evidence="1">The sequence shown here is derived from an EMBL/GenBank/DDBJ whole genome shotgun (WGS) entry which is preliminary data.</text>
</comment>
<proteinExistence type="predicted"/>
<dbReference type="AlphaFoldDB" id="A0A3N1H979"/>
<name>A0A3N1H979_9PSEU</name>
<evidence type="ECO:0000313" key="2">
    <source>
        <dbReference type="Proteomes" id="UP000268727"/>
    </source>
</evidence>
<dbReference type="Proteomes" id="UP000268727">
    <property type="component" value="Unassembled WGS sequence"/>
</dbReference>
<dbReference type="EMBL" id="RJKM01000001">
    <property type="protein sequence ID" value="ROP38996.1"/>
    <property type="molecule type" value="Genomic_DNA"/>
</dbReference>
<dbReference type="RefSeq" id="WP_123744553.1">
    <property type="nucleotide sequence ID" value="NZ_RJKM01000001.1"/>
</dbReference>
<reference evidence="1 2" key="1">
    <citation type="submission" date="2018-11" db="EMBL/GenBank/DDBJ databases">
        <title>Sequencing the genomes of 1000 actinobacteria strains.</title>
        <authorList>
            <person name="Klenk H.-P."/>
        </authorList>
    </citation>
    <scope>NUCLEOTIDE SEQUENCE [LARGE SCALE GENOMIC DNA]</scope>
    <source>
        <strain evidence="1 2">DSM 44231</strain>
    </source>
</reference>
<organism evidence="1 2">
    <name type="scientific">Saccharothrix texasensis</name>
    <dbReference type="NCBI Taxonomy" id="103734"/>
    <lineage>
        <taxon>Bacteria</taxon>
        <taxon>Bacillati</taxon>
        <taxon>Actinomycetota</taxon>
        <taxon>Actinomycetes</taxon>
        <taxon>Pseudonocardiales</taxon>
        <taxon>Pseudonocardiaceae</taxon>
        <taxon>Saccharothrix</taxon>
    </lineage>
</organism>
<keyword evidence="2" id="KW-1185">Reference proteome</keyword>